<proteinExistence type="inferred from homology"/>
<keyword evidence="7" id="KW-1185">Reference proteome</keyword>
<dbReference type="InterPro" id="IPR000039">
    <property type="entry name" value="Ribosomal_eL18"/>
</dbReference>
<evidence type="ECO:0000313" key="7">
    <source>
        <dbReference type="Proteomes" id="UP000688137"/>
    </source>
</evidence>
<feature type="domain" description="Large ribosomal subunit protein uL15/eL18" evidence="5">
    <location>
        <begin position="317"/>
        <end position="482"/>
    </location>
</feature>
<evidence type="ECO:0000256" key="2">
    <source>
        <dbReference type="ARBA" id="ARBA00022980"/>
    </source>
</evidence>
<dbReference type="PANTHER" id="PTHR10934:SF2">
    <property type="entry name" value="LARGE RIBOSOMAL SUBUNIT PROTEIN EL18"/>
    <property type="match status" value="1"/>
</dbReference>
<dbReference type="Proteomes" id="UP000688137">
    <property type="component" value="Unassembled WGS sequence"/>
</dbReference>
<dbReference type="Pfam" id="PF17135">
    <property type="entry name" value="Ribosomal_L18"/>
    <property type="match status" value="1"/>
</dbReference>
<evidence type="ECO:0000259" key="5">
    <source>
        <dbReference type="Pfam" id="PF17135"/>
    </source>
</evidence>
<comment type="similarity">
    <text evidence="1">Belongs to the eukaryotic ribosomal protein eL18 family.</text>
</comment>
<dbReference type="GO" id="GO:0006412">
    <property type="term" value="P:translation"/>
    <property type="evidence" value="ECO:0007669"/>
    <property type="project" value="InterPro"/>
</dbReference>
<dbReference type="GO" id="GO:0022625">
    <property type="term" value="C:cytosolic large ribosomal subunit"/>
    <property type="evidence" value="ECO:0007669"/>
    <property type="project" value="TreeGrafter"/>
</dbReference>
<comment type="caution">
    <text evidence="6">The sequence shown here is derived from an EMBL/GenBank/DDBJ whole genome shotgun (WGS) entry which is preliminary data.</text>
</comment>
<dbReference type="PANTHER" id="PTHR10934">
    <property type="entry name" value="60S RIBOSOMAL PROTEIN L18"/>
    <property type="match status" value="1"/>
</dbReference>
<evidence type="ECO:0000256" key="3">
    <source>
        <dbReference type="ARBA" id="ARBA00023274"/>
    </source>
</evidence>
<reference evidence="6" key="1">
    <citation type="submission" date="2021-01" db="EMBL/GenBank/DDBJ databases">
        <authorList>
            <consortium name="Genoscope - CEA"/>
            <person name="William W."/>
        </authorList>
    </citation>
    <scope>NUCLEOTIDE SEQUENCE</scope>
</reference>
<dbReference type="EMBL" id="CAJJDM010000163">
    <property type="protein sequence ID" value="CAD8114168.1"/>
    <property type="molecule type" value="Genomic_DNA"/>
</dbReference>
<protein>
    <recommendedName>
        <fullName evidence="5">Large ribosomal subunit protein uL15/eL18 domain-containing protein</fullName>
    </recommendedName>
</protein>
<sequence length="482" mass="55892">MFYLFNHLESGIISKQALVPKQSHKKKTTGQNLLSKSRWPSQNVQGLRPCQFDSISMQRSLSFCCFSGSQFIGSTLLKELDNPSSSLSITYQILLPVLVITILFPLLISEYINYLWKNPILSLQQVQIFLELYRCSLTHRYFLKKRSQSFQEQRIFQNVPKFTLQHLNNQNFGQWRQKFTLKVQSLDIQIASDVFLEVNNHSQFYLEQSPSLYQVLITDVKQLTCLYQIIERLQVQDARIYCLISITYSPIFVLNLNLHDSYDKLSYYVIDKLSLCKLNQCLSQVRKYYVCLKFDDYKLVLVSKEQDAYWLYQFYHYNKRKQVISTNLYLKLLIKLYKFLARRTDSQFNVTILRRLQSTRTARYPISVSRLVKQINTAKDKTRTLVVVGTVTDDARLLTVPKLNVCALRFTETARKRILAAGGKTLTFDQLAQQNPTGTGTILLRGPKVREALKHFGRAAGLPGSHAKPYVSHTARRGKGAR</sequence>
<dbReference type="InterPro" id="IPR021131">
    <property type="entry name" value="Ribosomal_uL15/eL18"/>
</dbReference>
<dbReference type="GO" id="GO:0003723">
    <property type="term" value="F:RNA binding"/>
    <property type="evidence" value="ECO:0007669"/>
    <property type="project" value="TreeGrafter"/>
</dbReference>
<keyword evidence="3" id="KW-0687">Ribonucleoprotein</keyword>
<dbReference type="AlphaFoldDB" id="A0A8S1QEB3"/>
<evidence type="ECO:0000256" key="1">
    <source>
        <dbReference type="ARBA" id="ARBA00006815"/>
    </source>
</evidence>
<evidence type="ECO:0000256" key="4">
    <source>
        <dbReference type="SAM" id="MobiDB-lite"/>
    </source>
</evidence>
<evidence type="ECO:0000313" key="6">
    <source>
        <dbReference type="EMBL" id="CAD8114168.1"/>
    </source>
</evidence>
<gene>
    <name evidence="6" type="ORF">PPRIM_AZ9-3.1.T1580061</name>
</gene>
<feature type="region of interest" description="Disordered" evidence="4">
    <location>
        <begin position="460"/>
        <end position="482"/>
    </location>
</feature>
<dbReference type="GO" id="GO:0003735">
    <property type="term" value="F:structural constituent of ribosome"/>
    <property type="evidence" value="ECO:0007669"/>
    <property type="project" value="InterPro"/>
</dbReference>
<name>A0A8S1QEB3_PARPR</name>
<accession>A0A8S1QEB3</accession>
<dbReference type="FunFam" id="3.100.10.10:FF:000001">
    <property type="entry name" value="60S ribosomal protein L18"/>
    <property type="match status" value="1"/>
</dbReference>
<organism evidence="6 7">
    <name type="scientific">Paramecium primaurelia</name>
    <dbReference type="NCBI Taxonomy" id="5886"/>
    <lineage>
        <taxon>Eukaryota</taxon>
        <taxon>Sar</taxon>
        <taxon>Alveolata</taxon>
        <taxon>Ciliophora</taxon>
        <taxon>Intramacronucleata</taxon>
        <taxon>Oligohymenophorea</taxon>
        <taxon>Peniculida</taxon>
        <taxon>Parameciidae</taxon>
        <taxon>Paramecium</taxon>
    </lineage>
</organism>
<keyword evidence="2" id="KW-0689">Ribosomal protein</keyword>